<proteinExistence type="predicted"/>
<name>A0A2T2NVF1_CORCC</name>
<dbReference type="EMBL" id="KZ678133">
    <property type="protein sequence ID" value="PSN69421.1"/>
    <property type="molecule type" value="Genomic_DNA"/>
</dbReference>
<protein>
    <submittedName>
        <fullName evidence="1">Uncharacterized protein</fullName>
    </submittedName>
</protein>
<accession>A0A2T2NVF1</accession>
<sequence length="80" mass="8755">MPGMHSTCMVPVAAHLISSRLASPRLVLHRGCSQAPSPLLSRRGRLENAGEVCFFFFFFFGKGIEVSRSSLRCGVVRNSS</sequence>
<organism evidence="1 2">
    <name type="scientific">Corynespora cassiicola Philippines</name>
    <dbReference type="NCBI Taxonomy" id="1448308"/>
    <lineage>
        <taxon>Eukaryota</taxon>
        <taxon>Fungi</taxon>
        <taxon>Dikarya</taxon>
        <taxon>Ascomycota</taxon>
        <taxon>Pezizomycotina</taxon>
        <taxon>Dothideomycetes</taxon>
        <taxon>Pleosporomycetidae</taxon>
        <taxon>Pleosporales</taxon>
        <taxon>Corynesporascaceae</taxon>
        <taxon>Corynespora</taxon>
    </lineage>
</organism>
<reference evidence="1 2" key="1">
    <citation type="journal article" date="2018" name="Front. Microbiol.">
        <title>Genome-Wide Analysis of Corynespora cassiicola Leaf Fall Disease Putative Effectors.</title>
        <authorList>
            <person name="Lopez D."/>
            <person name="Ribeiro S."/>
            <person name="Label P."/>
            <person name="Fumanal B."/>
            <person name="Venisse J.S."/>
            <person name="Kohler A."/>
            <person name="de Oliveira R.R."/>
            <person name="Labutti K."/>
            <person name="Lipzen A."/>
            <person name="Lail K."/>
            <person name="Bauer D."/>
            <person name="Ohm R.A."/>
            <person name="Barry K.W."/>
            <person name="Spatafora J."/>
            <person name="Grigoriev I.V."/>
            <person name="Martin F.M."/>
            <person name="Pujade-Renaud V."/>
        </authorList>
    </citation>
    <scope>NUCLEOTIDE SEQUENCE [LARGE SCALE GENOMIC DNA]</scope>
    <source>
        <strain evidence="1 2">Philippines</strain>
    </source>
</reference>
<evidence type="ECO:0000313" key="2">
    <source>
        <dbReference type="Proteomes" id="UP000240883"/>
    </source>
</evidence>
<evidence type="ECO:0000313" key="1">
    <source>
        <dbReference type="EMBL" id="PSN69421.1"/>
    </source>
</evidence>
<dbReference type="Proteomes" id="UP000240883">
    <property type="component" value="Unassembled WGS sequence"/>
</dbReference>
<gene>
    <name evidence="1" type="ORF">BS50DRAFT_341666</name>
</gene>
<dbReference type="AlphaFoldDB" id="A0A2T2NVF1"/>
<keyword evidence="2" id="KW-1185">Reference proteome</keyword>